<sequence length="24" mass="3164">RPARRRPHRWRSARRSSAKYWRRN</sequence>
<gene>
    <name evidence="2" type="ORF">METZ01_LOCUS104418</name>
</gene>
<feature type="non-terminal residue" evidence="2">
    <location>
        <position position="24"/>
    </location>
</feature>
<evidence type="ECO:0000313" key="2">
    <source>
        <dbReference type="EMBL" id="SVA51564.1"/>
    </source>
</evidence>
<reference evidence="2" key="1">
    <citation type="submission" date="2018-05" db="EMBL/GenBank/DDBJ databases">
        <authorList>
            <person name="Lanie J.A."/>
            <person name="Ng W.-L."/>
            <person name="Kazmierczak K.M."/>
            <person name="Andrzejewski T.M."/>
            <person name="Davidsen T.M."/>
            <person name="Wayne K.J."/>
            <person name="Tettelin H."/>
            <person name="Glass J.I."/>
            <person name="Rusch D."/>
            <person name="Podicherti R."/>
            <person name="Tsui H.-C.T."/>
            <person name="Winkler M.E."/>
        </authorList>
    </citation>
    <scope>NUCLEOTIDE SEQUENCE</scope>
</reference>
<accession>A0A381WGF1</accession>
<protein>
    <submittedName>
        <fullName evidence="2">Uncharacterized protein</fullName>
    </submittedName>
</protein>
<dbReference type="AlphaFoldDB" id="A0A381WGF1"/>
<proteinExistence type="predicted"/>
<feature type="region of interest" description="Disordered" evidence="1">
    <location>
        <begin position="1"/>
        <end position="24"/>
    </location>
</feature>
<organism evidence="2">
    <name type="scientific">marine metagenome</name>
    <dbReference type="NCBI Taxonomy" id="408172"/>
    <lineage>
        <taxon>unclassified sequences</taxon>
        <taxon>metagenomes</taxon>
        <taxon>ecological metagenomes</taxon>
    </lineage>
</organism>
<name>A0A381WGF1_9ZZZZ</name>
<feature type="non-terminal residue" evidence="2">
    <location>
        <position position="1"/>
    </location>
</feature>
<dbReference type="EMBL" id="UINC01011725">
    <property type="protein sequence ID" value="SVA51564.1"/>
    <property type="molecule type" value="Genomic_DNA"/>
</dbReference>
<evidence type="ECO:0000256" key="1">
    <source>
        <dbReference type="SAM" id="MobiDB-lite"/>
    </source>
</evidence>